<dbReference type="InterPro" id="IPR032466">
    <property type="entry name" value="Metal_Hydrolase"/>
</dbReference>
<evidence type="ECO:0000313" key="3">
    <source>
        <dbReference type="EMBL" id="OWR05340.1"/>
    </source>
</evidence>
<keyword evidence="1" id="KW-0732">Signal</keyword>
<sequence length="1020" mass="110107">MRVFPISLLALLAGITHAQQLSEIPQGLRDATPRWHALTGARLVLAPGQVIENGTLVMKDGVIVAAGADVKPPAGARIWALPGRTVYAGFIDAASPLGQGRVDISKAKSLTPGQRWVKADFHQAAALELKADDLKAAREQGFTAALSLPPASGVFRGQSALISLRDGADARSLVLAPDVAQHVAHDYQAFDFESGGRTGVVTYPTSLMGSVALMRQTWLNARWAAGQPPAGERREFNASLAALAPAAAGRQVVIHEALDEQDLPRIARTRDEFGLKVLALGTGHEYRIAARLKALDLPVIVPLAYPPAPEVEQPESALDVPLHQLQHWERAPGNAAALQAAGVTFALSTQGLKDLRRDFWPRLRQAVQRGLAPEAALAALTTTPARLLNQPRLGRLAPGHLAHVVVANGDLFTNDQAEVELAFVDGQPLPTEAWDRFDARGRWTVRPAGGPEQTWQIAGTRTRPTLQVDGKACELQQRGHELLLRWPCEGSERESLRLQGQGANMTGALTLADGRTQAWTAQRVAPHQPPVAAKVNPPPPPAATFPAGVYGRTAPPERPATVLVRNATVWTSAAAGNLTGTDLLVRDGRIAAVGKNLAAPAGAAVIDATGKHVTPGLIDAHSHTAIQRGINEFAHSVTAEVRVGDVVDPTDISLYRQLAGGVTSANLLHGSANAIGGQNQVIKLRWGMDAEAIKFEGAKPGIKFALGENVKRANFPATESDPRYPTTRMGVEQVMRDAFLAAQRYREQRKADPTTRRDLQMDTLVELLEKKRVIHIHSYRADEILMFVALAKEFGLEVATFQHVLEAYKVAPEIASLGAGASGFSDWWAYKVEVQDAIPYNGAMTHKAGVVTSFNSDSDELARRLNTEAAKALRYGGKAWGMTEADALKFVTLNPAKQLRIEARVGSLEVGKDADFVIWSANPLSSAAKAEQTWIDGRRYFDLTEDAQLRERDRVERARLVAAALPERAKAGTPAEGRPASPVTAALDQLDMQRWLHAMNRDRQSYFGGDAWHECTLDAY</sequence>
<dbReference type="InterPro" id="IPR051781">
    <property type="entry name" value="Metallo-dep_Hydrolase"/>
</dbReference>
<dbReference type="PANTHER" id="PTHR43135">
    <property type="entry name" value="ALPHA-D-RIBOSE 1-METHYLPHOSPHONATE 5-TRIPHOSPHATE DIPHOSPHATASE"/>
    <property type="match status" value="1"/>
</dbReference>
<dbReference type="PANTHER" id="PTHR43135:SF3">
    <property type="entry name" value="ALPHA-D-RIBOSE 1-METHYLPHOSPHONATE 5-TRIPHOSPHATE DIPHOSPHATASE"/>
    <property type="match status" value="1"/>
</dbReference>
<feature type="domain" description="Amidohydrolase-related" evidence="2">
    <location>
        <begin position="336"/>
        <end position="427"/>
    </location>
</feature>
<proteinExistence type="predicted"/>
<dbReference type="Gene3D" id="2.30.40.10">
    <property type="entry name" value="Urease, subunit C, domain 1"/>
    <property type="match status" value="1"/>
</dbReference>
<comment type="caution">
    <text evidence="3">The sequence shown here is derived from an EMBL/GenBank/DDBJ whole genome shotgun (WGS) entry which is preliminary data.</text>
</comment>
<dbReference type="RefSeq" id="WP_088481551.1">
    <property type="nucleotide sequence ID" value="NZ_NISI01000001.1"/>
</dbReference>
<dbReference type="EMBL" id="NISI01000001">
    <property type="protein sequence ID" value="OWR05340.1"/>
    <property type="molecule type" value="Genomic_DNA"/>
</dbReference>
<dbReference type="Pfam" id="PF01979">
    <property type="entry name" value="Amidohydro_1"/>
    <property type="match status" value="2"/>
</dbReference>
<evidence type="ECO:0000313" key="4">
    <source>
        <dbReference type="Proteomes" id="UP000197446"/>
    </source>
</evidence>
<dbReference type="AlphaFoldDB" id="A0A254NC70"/>
<dbReference type="SUPFAM" id="SSF51556">
    <property type="entry name" value="Metallo-dependent hydrolases"/>
    <property type="match status" value="2"/>
</dbReference>
<dbReference type="CDD" id="cd01309">
    <property type="entry name" value="Met_dep_hydrolase_C"/>
    <property type="match status" value="1"/>
</dbReference>
<evidence type="ECO:0000259" key="2">
    <source>
        <dbReference type="Pfam" id="PF01979"/>
    </source>
</evidence>
<evidence type="ECO:0000256" key="1">
    <source>
        <dbReference type="SAM" id="SignalP"/>
    </source>
</evidence>
<accession>A0A254NC70</accession>
<dbReference type="Proteomes" id="UP000197446">
    <property type="component" value="Unassembled WGS sequence"/>
</dbReference>
<dbReference type="Gene3D" id="3.20.20.140">
    <property type="entry name" value="Metal-dependent hydrolases"/>
    <property type="match status" value="2"/>
</dbReference>
<organism evidence="3 4">
    <name type="scientific">Roseateles puraquae</name>
    <dbReference type="NCBI Taxonomy" id="431059"/>
    <lineage>
        <taxon>Bacteria</taxon>
        <taxon>Pseudomonadati</taxon>
        <taxon>Pseudomonadota</taxon>
        <taxon>Betaproteobacteria</taxon>
        <taxon>Burkholderiales</taxon>
        <taxon>Sphaerotilaceae</taxon>
        <taxon>Roseateles</taxon>
    </lineage>
</organism>
<keyword evidence="3" id="KW-0378">Hydrolase</keyword>
<reference evidence="3 4" key="1">
    <citation type="journal article" date="2007" name="Int. J. Syst. Evol. Microbiol.">
        <title>Description of Pelomonas aquatica sp. nov. and Pelomonas puraquae sp. nov., isolated from industrial and haemodialysis water.</title>
        <authorList>
            <person name="Gomila M."/>
            <person name="Bowien B."/>
            <person name="Falsen E."/>
            <person name="Moore E.R."/>
            <person name="Lalucat J."/>
        </authorList>
    </citation>
    <scope>NUCLEOTIDE SEQUENCE [LARGE SCALE GENOMIC DNA]</scope>
    <source>
        <strain evidence="3 4">CCUG 52769</strain>
    </source>
</reference>
<keyword evidence="4" id="KW-1185">Reference proteome</keyword>
<protein>
    <submittedName>
        <fullName evidence="3">Amidohydrolase</fullName>
    </submittedName>
</protein>
<dbReference type="GO" id="GO:0016810">
    <property type="term" value="F:hydrolase activity, acting on carbon-nitrogen (but not peptide) bonds"/>
    <property type="evidence" value="ECO:0007669"/>
    <property type="project" value="InterPro"/>
</dbReference>
<feature type="domain" description="Amidohydrolase-related" evidence="2">
    <location>
        <begin position="864"/>
        <end position="937"/>
    </location>
</feature>
<gene>
    <name evidence="3" type="ORF">CDO81_02430</name>
</gene>
<dbReference type="SUPFAM" id="SSF51338">
    <property type="entry name" value="Composite domain of metallo-dependent hydrolases"/>
    <property type="match status" value="2"/>
</dbReference>
<feature type="chain" id="PRO_5012513237" evidence="1">
    <location>
        <begin position="19"/>
        <end position="1020"/>
    </location>
</feature>
<feature type="signal peptide" evidence="1">
    <location>
        <begin position="1"/>
        <end position="18"/>
    </location>
</feature>
<name>A0A254NC70_9BURK</name>
<dbReference type="InterPro" id="IPR006680">
    <property type="entry name" value="Amidohydro-rel"/>
</dbReference>
<dbReference type="OrthoDB" id="9807210at2"/>
<dbReference type="InterPro" id="IPR011059">
    <property type="entry name" value="Metal-dep_hydrolase_composite"/>
</dbReference>